<name>A0A2M7H5A4_9BACT</name>
<sequence>STEQSVRGIRHAEVRPDLIICDDIEDLGSVKTMDSRNKTFRWLMGEIIPAGDRDTQVVILGNLLHEDSLLMRLEELIAEKEIDGVVRRYPIIENGVPIWPGKFPDDAAITKERRKIGNPIDWNREYELKIIPEEGQIITYSDIHYYEEIPTPHEILHDSEADHEIRLERLCTGIDLAISQKEYADYTAMVSVQIMSFGSSALKYFILPHPINKRLDFATTIQQAEEISKRLGDGKHNTELFVEKVAYQQSAIEQMQSKGLPAKGVTVNGSDKRARLNIVAPLIKLGLIQFPKKGCEDLIAQIVGFGVERHDDLLDAFTLVIMQVMNKKPRGRASDIIVGTQGKSVWDMQF</sequence>
<dbReference type="Proteomes" id="UP000230292">
    <property type="component" value="Unassembled WGS sequence"/>
</dbReference>
<proteinExistence type="predicted"/>
<dbReference type="AlphaFoldDB" id="A0A2M7H5A4"/>
<evidence type="ECO:0000313" key="1">
    <source>
        <dbReference type="EMBL" id="PIW37412.1"/>
    </source>
</evidence>
<dbReference type="Gene3D" id="3.30.420.240">
    <property type="match status" value="1"/>
</dbReference>
<accession>A0A2M7H5A4</accession>
<evidence type="ECO:0000313" key="2">
    <source>
        <dbReference type="Proteomes" id="UP000230292"/>
    </source>
</evidence>
<feature type="non-terminal residue" evidence="1">
    <location>
        <position position="1"/>
    </location>
</feature>
<comment type="caution">
    <text evidence="1">The sequence shown here is derived from an EMBL/GenBank/DDBJ whole genome shotgun (WGS) entry which is preliminary data.</text>
</comment>
<dbReference type="EMBL" id="PFGC01000006">
    <property type="protein sequence ID" value="PIW37412.1"/>
    <property type="molecule type" value="Genomic_DNA"/>
</dbReference>
<evidence type="ECO:0008006" key="3">
    <source>
        <dbReference type="Google" id="ProtNLM"/>
    </source>
</evidence>
<protein>
    <recommendedName>
        <fullName evidence="3">Terminase large subunit gp17-like C-terminal domain-containing protein</fullName>
    </recommendedName>
</protein>
<organism evidence="1 2">
    <name type="scientific">Candidatus Kerfeldbacteria bacterium CG15_BIG_FIL_POST_REV_8_21_14_020_45_12</name>
    <dbReference type="NCBI Taxonomy" id="2014247"/>
    <lineage>
        <taxon>Bacteria</taxon>
        <taxon>Candidatus Kerfeldiibacteriota</taxon>
    </lineage>
</organism>
<reference evidence="1 2" key="1">
    <citation type="submission" date="2017-09" db="EMBL/GenBank/DDBJ databases">
        <title>Depth-based differentiation of microbial function through sediment-hosted aquifers and enrichment of novel symbionts in the deep terrestrial subsurface.</title>
        <authorList>
            <person name="Probst A.J."/>
            <person name="Ladd B."/>
            <person name="Jarett J.K."/>
            <person name="Geller-Mcgrath D.E."/>
            <person name="Sieber C.M."/>
            <person name="Emerson J.B."/>
            <person name="Anantharaman K."/>
            <person name="Thomas B.C."/>
            <person name="Malmstrom R."/>
            <person name="Stieglmeier M."/>
            <person name="Klingl A."/>
            <person name="Woyke T."/>
            <person name="Ryan C.M."/>
            <person name="Banfield J.F."/>
        </authorList>
    </citation>
    <scope>NUCLEOTIDE SEQUENCE [LARGE SCALE GENOMIC DNA]</scope>
    <source>
        <strain evidence="1">CG15_BIG_FIL_POST_REV_8_21_14_020_45_12</strain>
    </source>
</reference>
<gene>
    <name evidence="1" type="ORF">COW24_00225</name>
</gene>